<keyword evidence="2" id="KW-0175">Coiled coil</keyword>
<dbReference type="EMBL" id="JAHKSW010000004">
    <property type="protein sequence ID" value="KAG7333451.1"/>
    <property type="molecule type" value="Genomic_DNA"/>
</dbReference>
<feature type="compositionally biased region" description="Polar residues" evidence="3">
    <location>
        <begin position="174"/>
        <end position="183"/>
    </location>
</feature>
<evidence type="ECO:0000256" key="3">
    <source>
        <dbReference type="SAM" id="MobiDB-lite"/>
    </source>
</evidence>
<evidence type="ECO:0000313" key="5">
    <source>
        <dbReference type="Proteomes" id="UP000824219"/>
    </source>
</evidence>
<evidence type="ECO:0000256" key="2">
    <source>
        <dbReference type="ARBA" id="ARBA00023054"/>
    </source>
</evidence>
<dbReference type="Pfam" id="PF15268">
    <property type="entry name" value="Dapper"/>
    <property type="match status" value="1"/>
</dbReference>
<evidence type="ECO:0000313" key="4">
    <source>
        <dbReference type="EMBL" id="KAG7333451.1"/>
    </source>
</evidence>
<sequence>MHRGISLHMTSRNKGLLEDVVSSLWELDTARRRQERLVLGVLADGDTENEHETLKWQQKQPAVAPGGVMEVLQEQLSELTMNANTEDNLEHVSSSGFYEQSEIQSALRPSRSSPSLSFYSHSGRSVEDAYMQDWEGQRARPLRSFLPRSFSAPYSPLEGIAEGIEDAEDDDNGSLWSKGQTANGEDVNGPDMAPIMNLNEDGGPVGIHCDHQGPTVEVDEGPTEEDIQQAMRVETYILGLLQRYSIDETPTSTEALSSAPDHWQELHAYPPDYCEQSENSEWQKWEIFRDENASQNRYYLGNETNLFSQACKDPGSSIDSSTIVADIDSHCLHHSCVSIPLTSESPKQDWETTSLELAHQLPLGRLYQAESWSSVGQRLVKTTNQSRSEGSFQSHGFTIEPEHGYHTLGQETDIHCFSEDYMSSQRLWSSTIDLSQEEKAMLLRAEEQLLQDTHLPIQISPPSCTKYTGQDHHVGNDLIARGTQEEGSDSSLSETCSPGSSSRSSDSDDSGGLVWPQQVPPYVPSFSQNAPTAMVRIKASHALKRKILRFRSGSLKVMTTV</sequence>
<gene>
    <name evidence="4" type="ORF">KOW79_003586</name>
</gene>
<dbReference type="PANTHER" id="PTHR15919">
    <property type="entry name" value="DAPPER-RELATED"/>
    <property type="match status" value="1"/>
</dbReference>
<organism evidence="4 5">
    <name type="scientific">Hemibagrus wyckioides</name>
    <dbReference type="NCBI Taxonomy" id="337641"/>
    <lineage>
        <taxon>Eukaryota</taxon>
        <taxon>Metazoa</taxon>
        <taxon>Chordata</taxon>
        <taxon>Craniata</taxon>
        <taxon>Vertebrata</taxon>
        <taxon>Euteleostomi</taxon>
        <taxon>Actinopterygii</taxon>
        <taxon>Neopterygii</taxon>
        <taxon>Teleostei</taxon>
        <taxon>Ostariophysi</taxon>
        <taxon>Siluriformes</taxon>
        <taxon>Bagridae</taxon>
        <taxon>Hemibagrus</taxon>
    </lineage>
</organism>
<feature type="region of interest" description="Disordered" evidence="3">
    <location>
        <begin position="169"/>
        <end position="188"/>
    </location>
</feature>
<dbReference type="AlphaFoldDB" id="A0A9D3P3M8"/>
<comment type="caution">
    <text evidence="4">The sequence shown here is derived from an EMBL/GenBank/DDBJ whole genome shotgun (WGS) entry which is preliminary data.</text>
</comment>
<dbReference type="PANTHER" id="PTHR15919:SF1">
    <property type="entry name" value="DAPPER HOMOLOG 3"/>
    <property type="match status" value="1"/>
</dbReference>
<accession>A0A9D3P3M8</accession>
<reference evidence="4 5" key="1">
    <citation type="submission" date="2021-06" db="EMBL/GenBank/DDBJ databases">
        <title>Chromosome-level genome assembly of the red-tail catfish (Hemibagrus wyckioides).</title>
        <authorList>
            <person name="Shao F."/>
        </authorList>
    </citation>
    <scope>NUCLEOTIDE SEQUENCE [LARGE SCALE GENOMIC DNA]</scope>
    <source>
        <strain evidence="4">EC202008001</strain>
        <tissue evidence="4">Blood</tissue>
    </source>
</reference>
<dbReference type="Proteomes" id="UP000824219">
    <property type="component" value="Linkage Group LG04"/>
</dbReference>
<dbReference type="InterPro" id="IPR024843">
    <property type="entry name" value="Dapper"/>
</dbReference>
<feature type="region of interest" description="Disordered" evidence="3">
    <location>
        <begin position="482"/>
        <end position="518"/>
    </location>
</feature>
<dbReference type="OrthoDB" id="9886203at2759"/>
<protein>
    <submittedName>
        <fullName evidence="4">Uncharacterized protein</fullName>
    </submittedName>
</protein>
<dbReference type="GO" id="GO:0005737">
    <property type="term" value="C:cytoplasm"/>
    <property type="evidence" value="ECO:0007669"/>
    <property type="project" value="TreeGrafter"/>
</dbReference>
<comment type="similarity">
    <text evidence="1">Belongs to the dapper family.</text>
</comment>
<name>A0A9D3P3M8_9TELE</name>
<dbReference type="GO" id="GO:0090090">
    <property type="term" value="P:negative regulation of canonical Wnt signaling pathway"/>
    <property type="evidence" value="ECO:0007669"/>
    <property type="project" value="TreeGrafter"/>
</dbReference>
<keyword evidence="5" id="KW-1185">Reference proteome</keyword>
<proteinExistence type="inferred from homology"/>
<evidence type="ECO:0000256" key="1">
    <source>
        <dbReference type="ARBA" id="ARBA00010807"/>
    </source>
</evidence>